<accession>F0RBS9</accession>
<feature type="transmembrane region" description="Helical" evidence="2">
    <location>
        <begin position="117"/>
        <end position="137"/>
    </location>
</feature>
<gene>
    <name evidence="3" type="ordered locus">Celly_0712</name>
</gene>
<evidence type="ECO:0000313" key="3">
    <source>
        <dbReference type="EMBL" id="ADY28545.1"/>
    </source>
</evidence>
<evidence type="ECO:0000256" key="2">
    <source>
        <dbReference type="SAM" id="Phobius"/>
    </source>
</evidence>
<name>F0RBS9_CELLC</name>
<dbReference type="HOGENOM" id="CLU_1851540_0_0_10"/>
<organism evidence="3 4">
    <name type="scientific">Cellulophaga lytica (strain ATCC 23178 / DSM 7489 / JCM 8516 / NBRC 14961 / NCIMB 1423 / VKM B-1433 / Cy l20)</name>
    <dbReference type="NCBI Taxonomy" id="867900"/>
    <lineage>
        <taxon>Bacteria</taxon>
        <taxon>Pseudomonadati</taxon>
        <taxon>Bacteroidota</taxon>
        <taxon>Flavobacteriia</taxon>
        <taxon>Flavobacteriales</taxon>
        <taxon>Flavobacteriaceae</taxon>
        <taxon>Cellulophaga</taxon>
    </lineage>
</organism>
<evidence type="ECO:0000256" key="1">
    <source>
        <dbReference type="SAM" id="Coils"/>
    </source>
</evidence>
<reference evidence="3 4" key="1">
    <citation type="journal article" date="2011" name="Stand. Genomic Sci.">
        <title>Complete genome sequence of Cellulophaga lytica type strain (LIM- 21).</title>
        <authorList>
            <person name="Pati A."/>
            <person name="Abt B."/>
            <person name="Teshima H."/>
            <person name="Nolan M."/>
            <person name="Lapidus A."/>
            <person name="Lucas S."/>
            <person name="Hammon N."/>
            <person name="Deshpande S."/>
            <person name="Cheng J.F."/>
            <person name="Tapia R."/>
            <person name="Han C."/>
            <person name="Goodwin L."/>
            <person name="Pitluck S."/>
            <person name="Liolios K."/>
            <person name="Pagani I."/>
            <person name="Mavromatis K."/>
            <person name="Ovchinikova G."/>
            <person name="Chen A."/>
            <person name="Palaniappan K."/>
            <person name="Land M."/>
            <person name="Hauser L."/>
            <person name="Jeffries C.D."/>
            <person name="Detter J.C."/>
            <person name="Brambilla E.M."/>
            <person name="Kannan K.P."/>
            <person name="Rohde M."/>
            <person name="Spring S."/>
            <person name="Goker M."/>
            <person name="Woyke T."/>
            <person name="Bristow J."/>
            <person name="Eisen J.A."/>
            <person name="Markowitz V."/>
            <person name="Hugenholtz P."/>
            <person name="Kyrpides N.C."/>
            <person name="Klenk H.P."/>
            <person name="Ivanova N."/>
        </authorList>
    </citation>
    <scope>NUCLEOTIDE SEQUENCE [LARGE SCALE GENOMIC DNA]</scope>
    <source>
        <strain evidence="4">ATCC 23178 / DSM 7489 / JCM 8516 / NBRC 14961 / NCIMB 1423 / VKM B-1433 / Cy l20</strain>
    </source>
</reference>
<dbReference type="RefSeq" id="WP_013620293.1">
    <property type="nucleotide sequence ID" value="NC_015167.1"/>
</dbReference>
<keyword evidence="1" id="KW-0175">Coiled coil</keyword>
<dbReference type="KEGG" id="cly:Celly_0712"/>
<keyword evidence="2" id="KW-0472">Membrane</keyword>
<sequence length="138" mass="16246">MTNKEYKDIDDLLKWMSNGNLCGTNKDLSDLRRKSINYCKSMGFIQVRVKNQFELSKKGYDVINANGLKNYSYKNNENKNLETELKKLQIDNLKYEKTIRSLKEQLLVINLIKAYKWYIGFIIAIGIFLGYFLSLLIR</sequence>
<dbReference type="AlphaFoldDB" id="F0RBS9"/>
<keyword evidence="2" id="KW-0812">Transmembrane</keyword>
<keyword evidence="4" id="KW-1185">Reference proteome</keyword>
<dbReference type="Proteomes" id="UP000007487">
    <property type="component" value="Chromosome"/>
</dbReference>
<proteinExistence type="predicted"/>
<dbReference type="EMBL" id="CP002534">
    <property type="protein sequence ID" value="ADY28545.1"/>
    <property type="molecule type" value="Genomic_DNA"/>
</dbReference>
<evidence type="ECO:0000313" key="4">
    <source>
        <dbReference type="Proteomes" id="UP000007487"/>
    </source>
</evidence>
<dbReference type="OrthoDB" id="9921866at2"/>
<keyword evidence="2" id="KW-1133">Transmembrane helix</keyword>
<feature type="coiled-coil region" evidence="1">
    <location>
        <begin position="71"/>
        <end position="105"/>
    </location>
</feature>
<protein>
    <submittedName>
        <fullName evidence="3">Uncharacterized protein</fullName>
    </submittedName>
</protein>